<feature type="region of interest" description="Disordered" evidence="1">
    <location>
        <begin position="68"/>
        <end position="90"/>
    </location>
</feature>
<accession>A0A9P4P398</accession>
<comment type="caution">
    <text evidence="2">The sequence shown here is derived from an EMBL/GenBank/DDBJ whole genome shotgun (WGS) entry which is preliminary data.</text>
</comment>
<feature type="compositionally biased region" description="Polar residues" evidence="1">
    <location>
        <begin position="73"/>
        <end position="84"/>
    </location>
</feature>
<keyword evidence="3" id="KW-1185">Reference proteome</keyword>
<reference evidence="2" key="1">
    <citation type="journal article" date="2020" name="Stud. Mycol.">
        <title>101 Dothideomycetes genomes: a test case for predicting lifestyles and emergence of pathogens.</title>
        <authorList>
            <person name="Haridas S."/>
            <person name="Albert R."/>
            <person name="Binder M."/>
            <person name="Bloem J."/>
            <person name="Labutti K."/>
            <person name="Salamov A."/>
            <person name="Andreopoulos B."/>
            <person name="Baker S."/>
            <person name="Barry K."/>
            <person name="Bills G."/>
            <person name="Bluhm B."/>
            <person name="Cannon C."/>
            <person name="Castanera R."/>
            <person name="Culley D."/>
            <person name="Daum C."/>
            <person name="Ezra D."/>
            <person name="Gonzalez J."/>
            <person name="Henrissat B."/>
            <person name="Kuo A."/>
            <person name="Liang C."/>
            <person name="Lipzen A."/>
            <person name="Lutzoni F."/>
            <person name="Magnuson J."/>
            <person name="Mondo S."/>
            <person name="Nolan M."/>
            <person name="Ohm R."/>
            <person name="Pangilinan J."/>
            <person name="Park H.-J."/>
            <person name="Ramirez L."/>
            <person name="Alfaro M."/>
            <person name="Sun H."/>
            <person name="Tritt A."/>
            <person name="Yoshinaga Y."/>
            <person name="Zwiers L.-H."/>
            <person name="Turgeon B."/>
            <person name="Goodwin S."/>
            <person name="Spatafora J."/>
            <person name="Crous P."/>
            <person name="Grigoriev I."/>
        </authorList>
    </citation>
    <scope>NUCLEOTIDE SEQUENCE</scope>
    <source>
        <strain evidence="2">CBS 130266</strain>
    </source>
</reference>
<organism evidence="2 3">
    <name type="scientific">Tothia fuscella</name>
    <dbReference type="NCBI Taxonomy" id="1048955"/>
    <lineage>
        <taxon>Eukaryota</taxon>
        <taxon>Fungi</taxon>
        <taxon>Dikarya</taxon>
        <taxon>Ascomycota</taxon>
        <taxon>Pezizomycotina</taxon>
        <taxon>Dothideomycetes</taxon>
        <taxon>Pleosporomycetidae</taxon>
        <taxon>Venturiales</taxon>
        <taxon>Cylindrosympodiaceae</taxon>
        <taxon>Tothia</taxon>
    </lineage>
</organism>
<name>A0A9P4P398_9PEZI</name>
<dbReference type="AlphaFoldDB" id="A0A9P4P398"/>
<evidence type="ECO:0000313" key="3">
    <source>
        <dbReference type="Proteomes" id="UP000800235"/>
    </source>
</evidence>
<evidence type="ECO:0000313" key="2">
    <source>
        <dbReference type="EMBL" id="KAF2436621.1"/>
    </source>
</evidence>
<protein>
    <submittedName>
        <fullName evidence="2">Uncharacterized protein</fullName>
    </submittedName>
</protein>
<evidence type="ECO:0000256" key="1">
    <source>
        <dbReference type="SAM" id="MobiDB-lite"/>
    </source>
</evidence>
<proteinExistence type="predicted"/>
<feature type="non-terminal residue" evidence="2">
    <location>
        <position position="90"/>
    </location>
</feature>
<dbReference type="Proteomes" id="UP000800235">
    <property type="component" value="Unassembled WGS sequence"/>
</dbReference>
<dbReference type="EMBL" id="MU007010">
    <property type="protein sequence ID" value="KAF2436621.1"/>
    <property type="molecule type" value="Genomic_DNA"/>
</dbReference>
<dbReference type="OrthoDB" id="3938057at2759"/>
<gene>
    <name evidence="2" type="ORF">EJ08DRAFT_644948</name>
</gene>
<sequence>MAKQYDEVVVVALLLALRDKGGSLAPYLKDMHALDGNRSISGFEHSLRAANKLAGELLAKKQSGEVLTPADLSGNSATAPTSATPKKRRG</sequence>